<keyword evidence="4 10" id="KW-0418">Kinase</keyword>
<dbReference type="Gene3D" id="1.20.5.1930">
    <property type="match status" value="1"/>
</dbReference>
<dbReference type="Proteomes" id="UP000289856">
    <property type="component" value="Chromosome"/>
</dbReference>
<dbReference type="InterPro" id="IPR011712">
    <property type="entry name" value="Sig_transdc_His_kin_sub3_dim/P"/>
</dbReference>
<dbReference type="EC" id="2.7.13.3" evidence="2"/>
<dbReference type="RefSeq" id="WP_130611164.1">
    <property type="nucleotide sequence ID" value="NZ_AP019400.1"/>
</dbReference>
<comment type="catalytic activity">
    <reaction evidence="1">
        <text>ATP + protein L-histidine = ADP + protein N-phospho-L-histidine.</text>
        <dbReference type="EC" id="2.7.13.3"/>
    </reaction>
</comment>
<feature type="transmembrane region" description="Helical" evidence="6">
    <location>
        <begin position="105"/>
        <end position="127"/>
    </location>
</feature>
<proteinExistence type="predicted"/>
<dbReference type="InterPro" id="IPR036890">
    <property type="entry name" value="HATPase_C_sf"/>
</dbReference>
<keyword evidence="6" id="KW-0812">Transmembrane</keyword>
<dbReference type="Pfam" id="PF07730">
    <property type="entry name" value="HisKA_3"/>
    <property type="match status" value="1"/>
</dbReference>
<feature type="transmembrane region" description="Helical" evidence="6">
    <location>
        <begin position="41"/>
        <end position="60"/>
    </location>
</feature>
<dbReference type="Pfam" id="PF02518">
    <property type="entry name" value="HATPase_c"/>
    <property type="match status" value="1"/>
</dbReference>
<evidence type="ECO:0000259" key="8">
    <source>
        <dbReference type="Pfam" id="PF07730"/>
    </source>
</evidence>
<evidence type="ECO:0000256" key="2">
    <source>
        <dbReference type="ARBA" id="ARBA00012438"/>
    </source>
</evidence>
<keyword evidence="6" id="KW-0472">Membrane</keyword>
<dbReference type="PANTHER" id="PTHR24421">
    <property type="entry name" value="NITRATE/NITRITE SENSOR PROTEIN NARX-RELATED"/>
    <property type="match status" value="1"/>
</dbReference>
<evidence type="ECO:0000256" key="6">
    <source>
        <dbReference type="SAM" id="Phobius"/>
    </source>
</evidence>
<evidence type="ECO:0000259" key="7">
    <source>
        <dbReference type="Pfam" id="PF02518"/>
    </source>
</evidence>
<dbReference type="SUPFAM" id="SSF55874">
    <property type="entry name" value="ATPase domain of HSP90 chaperone/DNA topoisomerase II/histidine kinase"/>
    <property type="match status" value="1"/>
</dbReference>
<sequence>MTKRLNKLQGFLKSSGISPYVFLMFSILPFYFIFRASSDLEIVSGILMIILFFYCYRLTLNAKGWPVYVGTSIQILISIAMTLVFGYAYFSFFLAFFIGNIQNKAGFITLYTIHIVTSFITVNLGFILQDKFFLTQTPFILISLLAVILIPLGNYSRNKRGELQEQLKDANIRISELVKIEERQRIARDLHDTLGQKLSLIGLKSDLAHKLILKNPDRARSEIKDVQQTARTALKEVRLLVSRMRGTRLEDEIIHIKQILKAAQIEFFIEGDQSLPNVSLLSENVLSMCLKEAVNNVVKHSGASCCTLTLEQTKTEMIMKVQDNGMGNADELNFKQGHGLQGMKERLEFVNGTLEISLTEGTTILTRIPRNINRPDKEDIT</sequence>
<evidence type="ECO:0000313" key="11">
    <source>
        <dbReference type="Proteomes" id="UP000289856"/>
    </source>
</evidence>
<keyword evidence="5" id="KW-0902">Two-component regulatory system</keyword>
<dbReference type="InterPro" id="IPR003594">
    <property type="entry name" value="HATPase_dom"/>
</dbReference>
<gene>
    <name evidence="10" type="primary">desK</name>
    <name evidence="10" type="ORF">KCTCHS21_36050</name>
</gene>
<feature type="transmembrane region" description="Helical" evidence="6">
    <location>
        <begin position="17"/>
        <end position="34"/>
    </location>
</feature>
<dbReference type="Pfam" id="PF23540">
    <property type="entry name" value="DesK_N"/>
    <property type="match status" value="1"/>
</dbReference>
<dbReference type="OrthoDB" id="9797605at2"/>
<evidence type="ECO:0000259" key="9">
    <source>
        <dbReference type="Pfam" id="PF23540"/>
    </source>
</evidence>
<dbReference type="AlphaFoldDB" id="A0A3T1D7Z7"/>
<dbReference type="PANTHER" id="PTHR24421:SF63">
    <property type="entry name" value="SENSOR HISTIDINE KINASE DESK"/>
    <property type="match status" value="1"/>
</dbReference>
<keyword evidence="11" id="KW-1185">Reference proteome</keyword>
<feature type="domain" description="Histidine kinase/HSP90-like ATPase" evidence="7">
    <location>
        <begin position="286"/>
        <end position="370"/>
    </location>
</feature>
<feature type="domain" description="DesK/YvfT N-terminal" evidence="9">
    <location>
        <begin position="9"/>
        <end position="152"/>
    </location>
</feature>
<name>A0A3T1D7Z7_9BACL</name>
<dbReference type="GO" id="GO:0016020">
    <property type="term" value="C:membrane"/>
    <property type="evidence" value="ECO:0007669"/>
    <property type="project" value="InterPro"/>
</dbReference>
<feature type="transmembrane region" description="Helical" evidence="6">
    <location>
        <begin position="72"/>
        <end position="98"/>
    </location>
</feature>
<evidence type="ECO:0000313" key="10">
    <source>
        <dbReference type="EMBL" id="BBI34206.1"/>
    </source>
</evidence>
<organism evidence="10 11">
    <name type="scientific">Cohnella abietis</name>
    <dbReference type="NCBI Taxonomy" id="2507935"/>
    <lineage>
        <taxon>Bacteria</taxon>
        <taxon>Bacillati</taxon>
        <taxon>Bacillota</taxon>
        <taxon>Bacilli</taxon>
        <taxon>Bacillales</taxon>
        <taxon>Paenibacillaceae</taxon>
        <taxon>Cohnella</taxon>
    </lineage>
</organism>
<protein>
    <recommendedName>
        <fullName evidence="2">histidine kinase</fullName>
        <ecNumber evidence="2">2.7.13.3</ecNumber>
    </recommendedName>
</protein>
<evidence type="ECO:0000256" key="5">
    <source>
        <dbReference type="ARBA" id="ARBA00023012"/>
    </source>
</evidence>
<dbReference type="KEGG" id="cohn:KCTCHS21_36050"/>
<dbReference type="InterPro" id="IPR056374">
    <property type="entry name" value="DesK/YvfT_N"/>
</dbReference>
<accession>A0A3T1D7Z7</accession>
<feature type="domain" description="Signal transduction histidine kinase subgroup 3 dimerisation and phosphoacceptor" evidence="8">
    <location>
        <begin position="182"/>
        <end position="247"/>
    </location>
</feature>
<evidence type="ECO:0000256" key="3">
    <source>
        <dbReference type="ARBA" id="ARBA00022679"/>
    </source>
</evidence>
<dbReference type="EMBL" id="AP019400">
    <property type="protein sequence ID" value="BBI34206.1"/>
    <property type="molecule type" value="Genomic_DNA"/>
</dbReference>
<keyword evidence="3" id="KW-0808">Transferase</keyword>
<evidence type="ECO:0000256" key="4">
    <source>
        <dbReference type="ARBA" id="ARBA00022777"/>
    </source>
</evidence>
<reference evidence="10 11" key="1">
    <citation type="submission" date="2019-01" db="EMBL/GenBank/DDBJ databases">
        <title>Complete genome sequence of Cohnella hallensis HS21 isolated from Korean fir (Abies koreana) rhizospheric soil.</title>
        <authorList>
            <person name="Jiang L."/>
            <person name="Kang S.W."/>
            <person name="Kim S."/>
            <person name="Jung J."/>
            <person name="Kim C.Y."/>
            <person name="Kim D.H."/>
            <person name="Kim S.W."/>
            <person name="Lee J."/>
        </authorList>
    </citation>
    <scope>NUCLEOTIDE SEQUENCE [LARGE SCALE GENOMIC DNA]</scope>
    <source>
        <strain evidence="10 11">HS21</strain>
    </source>
</reference>
<dbReference type="GO" id="GO:0046983">
    <property type="term" value="F:protein dimerization activity"/>
    <property type="evidence" value="ECO:0007669"/>
    <property type="project" value="InterPro"/>
</dbReference>
<keyword evidence="6" id="KW-1133">Transmembrane helix</keyword>
<dbReference type="Gene3D" id="3.30.565.10">
    <property type="entry name" value="Histidine kinase-like ATPase, C-terminal domain"/>
    <property type="match status" value="1"/>
</dbReference>
<dbReference type="CDD" id="cd16917">
    <property type="entry name" value="HATPase_UhpB-NarQ-NarX-like"/>
    <property type="match status" value="1"/>
</dbReference>
<dbReference type="GO" id="GO:0000155">
    <property type="term" value="F:phosphorelay sensor kinase activity"/>
    <property type="evidence" value="ECO:0007669"/>
    <property type="project" value="InterPro"/>
</dbReference>
<dbReference type="InterPro" id="IPR050482">
    <property type="entry name" value="Sensor_HK_TwoCompSys"/>
</dbReference>
<evidence type="ECO:0000256" key="1">
    <source>
        <dbReference type="ARBA" id="ARBA00000085"/>
    </source>
</evidence>
<feature type="transmembrane region" description="Helical" evidence="6">
    <location>
        <begin position="133"/>
        <end position="152"/>
    </location>
</feature>